<dbReference type="InterPro" id="IPR000396">
    <property type="entry name" value="Pdiesterase2"/>
</dbReference>
<feature type="signal peptide" evidence="5">
    <location>
        <begin position="1"/>
        <end position="21"/>
    </location>
</feature>
<evidence type="ECO:0000256" key="2">
    <source>
        <dbReference type="ARBA" id="ARBA00023149"/>
    </source>
</evidence>
<dbReference type="PIRSF" id="PIRSF000962">
    <property type="entry name" value="Cyc_nuc_PDEase"/>
    <property type="match status" value="1"/>
</dbReference>
<dbReference type="EMBL" id="CP032489">
    <property type="protein sequence ID" value="AYD48693.1"/>
    <property type="molecule type" value="Genomic_DNA"/>
</dbReference>
<keyword evidence="7" id="KW-1185">Reference proteome</keyword>
<dbReference type="AlphaFoldDB" id="A0A386HSB8"/>
<protein>
    <submittedName>
        <fullName evidence="6">3',5'-cyclic-nucleotide phosphodiesterase</fullName>
    </submittedName>
</protein>
<evidence type="ECO:0000256" key="1">
    <source>
        <dbReference type="ARBA" id="ARBA00022801"/>
    </source>
</evidence>
<dbReference type="PRINTS" id="PR00388">
    <property type="entry name" value="PDIESTERASE2"/>
</dbReference>
<name>A0A386HSB8_9BACT</name>
<evidence type="ECO:0000256" key="5">
    <source>
        <dbReference type="SAM" id="SignalP"/>
    </source>
</evidence>
<comment type="similarity">
    <text evidence="3 4">Belongs to the cyclic nucleotide phosphodiesterase class-II family.</text>
</comment>
<dbReference type="PANTHER" id="PTHR28283">
    <property type="entry name" value="3',5'-CYCLIC-NUCLEOTIDE PHOSPHODIESTERASE 1"/>
    <property type="match status" value="1"/>
</dbReference>
<reference evidence="6 7" key="1">
    <citation type="submission" date="2018-09" db="EMBL/GenBank/DDBJ databases">
        <title>Arachidicoccus sp. nov., a bacterium isolated from soil.</title>
        <authorList>
            <person name="Weon H.-Y."/>
            <person name="Kwon S.-W."/>
            <person name="Lee S.A."/>
        </authorList>
    </citation>
    <scope>NUCLEOTIDE SEQUENCE [LARGE SCALE GENOMIC DNA]</scope>
    <source>
        <strain evidence="6 7">KIS59-12</strain>
    </source>
</reference>
<evidence type="ECO:0000256" key="4">
    <source>
        <dbReference type="PIRNR" id="PIRNR000962"/>
    </source>
</evidence>
<dbReference type="CDD" id="cd07735">
    <property type="entry name" value="class_II_PDE_MBL-fold"/>
    <property type="match status" value="1"/>
</dbReference>
<gene>
    <name evidence="6" type="ORF">D6B99_14425</name>
</gene>
<dbReference type="InterPro" id="IPR036866">
    <property type="entry name" value="RibonucZ/Hydroxyglut_hydro"/>
</dbReference>
<dbReference type="InterPro" id="IPR024225">
    <property type="entry name" value="cAMP-PdiesteraseII_CS"/>
</dbReference>
<keyword evidence="2 4" id="KW-0114">cAMP</keyword>
<dbReference type="KEGG" id="ark:D6B99_14425"/>
<dbReference type="PROSITE" id="PS00607">
    <property type="entry name" value="PDEASE_II"/>
    <property type="match status" value="1"/>
</dbReference>
<dbReference type="SUPFAM" id="SSF56281">
    <property type="entry name" value="Metallo-hydrolase/oxidoreductase"/>
    <property type="match status" value="1"/>
</dbReference>
<accession>A0A386HSB8</accession>
<evidence type="ECO:0000313" key="7">
    <source>
        <dbReference type="Proteomes" id="UP000266118"/>
    </source>
</evidence>
<dbReference type="Pfam" id="PF02112">
    <property type="entry name" value="PDEase_II"/>
    <property type="match status" value="1"/>
</dbReference>
<evidence type="ECO:0000313" key="6">
    <source>
        <dbReference type="EMBL" id="AYD48693.1"/>
    </source>
</evidence>
<dbReference type="GO" id="GO:0047555">
    <property type="term" value="F:3',5'-cyclic-GMP phosphodiesterase activity"/>
    <property type="evidence" value="ECO:0007669"/>
    <property type="project" value="TreeGrafter"/>
</dbReference>
<sequence length="317" mass="35875">MKKYLCILIVFFSSLVNSCFAQKNSFTIVPLGVRGGSDESNLSAYLIAPKDSSNFICLDAGTLYDGLKAARRHHLFKGDIDNFLQEHIKGYLITHGHLDHVAGLILNSPEDAKKNIYALPFCINILKSKYFTWTSWANFADEGEHPFLKKYTYKYLHERKEMAINNTAMYVTPYKLSHAVPGKSTAFLIRHNDEYFLYLGDTGDDENEQSNNLKNLWKAVAPLIATRKLKGISIECSFPDEQPDDRLFGHLKPTLLMKNLNILDSLAGKNALKNMPIIVAHMKPSGNNIQAIRDELAKENYLGVNFIFPKQGKKIEL</sequence>
<dbReference type="PANTHER" id="PTHR28283:SF1">
    <property type="entry name" value="3',5'-CYCLIC-NUCLEOTIDE PHOSPHODIESTERASE 1"/>
    <property type="match status" value="1"/>
</dbReference>
<keyword evidence="1 4" id="KW-0378">Hydrolase</keyword>
<dbReference type="Proteomes" id="UP000266118">
    <property type="component" value="Chromosome"/>
</dbReference>
<dbReference type="RefSeq" id="WP_119989689.1">
    <property type="nucleotide sequence ID" value="NZ_CP032489.1"/>
</dbReference>
<proteinExistence type="inferred from homology"/>
<feature type="chain" id="PRO_5017283711" evidence="5">
    <location>
        <begin position="22"/>
        <end position="317"/>
    </location>
</feature>
<dbReference type="GO" id="GO:0004115">
    <property type="term" value="F:3',5'-cyclic-AMP phosphodiesterase activity"/>
    <property type="evidence" value="ECO:0007669"/>
    <property type="project" value="UniProtKB-UniRule"/>
</dbReference>
<evidence type="ECO:0000256" key="3">
    <source>
        <dbReference type="ARBA" id="ARBA00025762"/>
    </source>
</evidence>
<organism evidence="6 7">
    <name type="scientific">Arachidicoccus soli</name>
    <dbReference type="NCBI Taxonomy" id="2341117"/>
    <lineage>
        <taxon>Bacteria</taxon>
        <taxon>Pseudomonadati</taxon>
        <taxon>Bacteroidota</taxon>
        <taxon>Chitinophagia</taxon>
        <taxon>Chitinophagales</taxon>
        <taxon>Chitinophagaceae</taxon>
        <taxon>Arachidicoccus</taxon>
    </lineage>
</organism>
<dbReference type="OrthoDB" id="9803916at2"/>
<dbReference type="Gene3D" id="3.60.15.10">
    <property type="entry name" value="Ribonuclease Z/Hydroxyacylglutathione hydrolase-like"/>
    <property type="match status" value="1"/>
</dbReference>
<keyword evidence="5" id="KW-0732">Signal</keyword>
<dbReference type="GO" id="GO:0006198">
    <property type="term" value="P:cAMP catabolic process"/>
    <property type="evidence" value="ECO:0007669"/>
    <property type="project" value="UniProtKB-UniRule"/>
</dbReference>
<dbReference type="GO" id="GO:1902660">
    <property type="term" value="P:negative regulation of glucose mediated signaling pathway"/>
    <property type="evidence" value="ECO:0007669"/>
    <property type="project" value="TreeGrafter"/>
</dbReference>